<keyword evidence="5 6" id="KW-0233">DNA recombination</keyword>
<comment type="similarity">
    <text evidence="2 6">Belongs to the RdgC family.</text>
</comment>
<dbReference type="Pfam" id="PF04381">
    <property type="entry name" value="RdgC"/>
    <property type="match status" value="1"/>
</dbReference>
<comment type="function">
    <text evidence="6">May be involved in recombination.</text>
</comment>
<gene>
    <name evidence="6" type="primary">rdgC</name>
    <name evidence="7" type="ORF">CKO13_09075</name>
</gene>
<keyword evidence="8" id="KW-1185">Reference proteome</keyword>
<evidence type="ECO:0000256" key="5">
    <source>
        <dbReference type="ARBA" id="ARBA00023172"/>
    </source>
</evidence>
<evidence type="ECO:0000256" key="6">
    <source>
        <dbReference type="HAMAP-Rule" id="MF_00194"/>
    </source>
</evidence>
<organism evidence="7 8">
    <name type="scientific">Halorhodospira neutriphila</name>
    <dbReference type="NCBI Taxonomy" id="168379"/>
    <lineage>
        <taxon>Bacteria</taxon>
        <taxon>Pseudomonadati</taxon>
        <taxon>Pseudomonadota</taxon>
        <taxon>Gammaproteobacteria</taxon>
        <taxon>Chromatiales</taxon>
        <taxon>Ectothiorhodospiraceae</taxon>
        <taxon>Halorhodospira</taxon>
    </lineage>
</organism>
<dbReference type="PANTHER" id="PTHR38103">
    <property type="entry name" value="RECOMBINATION-ASSOCIATED PROTEIN RDGC"/>
    <property type="match status" value="1"/>
</dbReference>
<evidence type="ECO:0000313" key="8">
    <source>
        <dbReference type="Proteomes" id="UP000738126"/>
    </source>
</evidence>
<dbReference type="HAMAP" id="MF_00194">
    <property type="entry name" value="RdgC"/>
    <property type="match status" value="1"/>
</dbReference>
<accession>A0ABS1E7M7</accession>
<dbReference type="RefSeq" id="WP_200259895.1">
    <property type="nucleotide sequence ID" value="NZ_NRSH01000107.1"/>
</dbReference>
<dbReference type="Proteomes" id="UP000738126">
    <property type="component" value="Unassembled WGS sequence"/>
</dbReference>
<evidence type="ECO:0000256" key="4">
    <source>
        <dbReference type="ARBA" id="ARBA00022490"/>
    </source>
</evidence>
<evidence type="ECO:0000256" key="1">
    <source>
        <dbReference type="ARBA" id="ARBA00004453"/>
    </source>
</evidence>
<evidence type="ECO:0000256" key="2">
    <source>
        <dbReference type="ARBA" id="ARBA00008657"/>
    </source>
</evidence>
<sequence length="301" mass="33833">MWFRNLLPYRLREGVAYDAEVAEARLAALAFTPCGSLEMHRSGFVPPLGPEAPLVHAAAGSLLLCLQQEEKLLPASVIREALDQRVQEREAAEGRKVRKRERDRLREEVVVDLLPRAFSRHKRTWGYIDTEAGFLVVDAGSEKQAEHFVEQLREAWGDLPLAPPETQMGPGTVMTRWLAQQEHPGDVELGEEAVLEDPNAEGCEVRVKRQDLTADEMRAHIDAGKRVRRLALTYAERVSGVLDTDLGLRRLRFGDVVREQAGDRDAETEAEQLDADFALMALELRALLPRLLEWFGGERAA</sequence>
<dbReference type="InterPro" id="IPR007476">
    <property type="entry name" value="RdgC"/>
</dbReference>
<dbReference type="EMBL" id="NRSH01000107">
    <property type="protein sequence ID" value="MBK1727167.1"/>
    <property type="molecule type" value="Genomic_DNA"/>
</dbReference>
<evidence type="ECO:0000256" key="3">
    <source>
        <dbReference type="ARBA" id="ARBA00022296"/>
    </source>
</evidence>
<evidence type="ECO:0000313" key="7">
    <source>
        <dbReference type="EMBL" id="MBK1727167.1"/>
    </source>
</evidence>
<name>A0ABS1E7M7_9GAMM</name>
<proteinExistence type="inferred from homology"/>
<protein>
    <recommendedName>
        <fullName evidence="3 6">Recombination-associated protein RdgC</fullName>
    </recommendedName>
</protein>
<reference evidence="7 8" key="1">
    <citation type="journal article" date="2020" name="Microorganisms">
        <title>Osmotic Adaptation and Compatible Solute Biosynthesis of Phototrophic Bacteria as Revealed from Genome Analyses.</title>
        <authorList>
            <person name="Imhoff J.F."/>
            <person name="Rahn T."/>
            <person name="Kunzel S."/>
            <person name="Keller A."/>
            <person name="Neulinger S.C."/>
        </authorList>
    </citation>
    <scope>NUCLEOTIDE SEQUENCE [LARGE SCALE GENOMIC DNA]</scope>
    <source>
        <strain evidence="7 8">DSM 15116</strain>
    </source>
</reference>
<keyword evidence="4 6" id="KW-0963">Cytoplasm</keyword>
<comment type="caution">
    <text evidence="7">The sequence shown here is derived from an EMBL/GenBank/DDBJ whole genome shotgun (WGS) entry which is preliminary data.</text>
</comment>
<dbReference type="PANTHER" id="PTHR38103:SF1">
    <property type="entry name" value="RECOMBINATION-ASSOCIATED PROTEIN RDGC"/>
    <property type="match status" value="1"/>
</dbReference>
<comment type="subcellular location">
    <subcellularLocation>
        <location evidence="1 6">Cytoplasm</location>
        <location evidence="1 6">Nucleoid</location>
    </subcellularLocation>
</comment>
<dbReference type="NCBIfam" id="NF001464">
    <property type="entry name" value="PRK00321.1-5"/>
    <property type="match status" value="1"/>
</dbReference>